<organism evidence="2 3">
    <name type="scientific">Dibothriocephalus latus</name>
    <name type="common">Fish tapeworm</name>
    <name type="synonym">Diphyllobothrium latum</name>
    <dbReference type="NCBI Taxonomy" id="60516"/>
    <lineage>
        <taxon>Eukaryota</taxon>
        <taxon>Metazoa</taxon>
        <taxon>Spiralia</taxon>
        <taxon>Lophotrochozoa</taxon>
        <taxon>Platyhelminthes</taxon>
        <taxon>Cestoda</taxon>
        <taxon>Eucestoda</taxon>
        <taxon>Diphyllobothriidea</taxon>
        <taxon>Diphyllobothriidae</taxon>
        <taxon>Dibothriocephalus</taxon>
    </lineage>
</organism>
<keyword evidence="3" id="KW-1185">Reference proteome</keyword>
<dbReference type="Proteomes" id="UP000281553">
    <property type="component" value="Unassembled WGS sequence"/>
</dbReference>
<name>A0A3P7M049_DIBLA</name>
<gene>
    <name evidence="2" type="ORF">DILT_LOCUS12534</name>
</gene>
<dbReference type="AlphaFoldDB" id="A0A3P7M049"/>
<accession>A0A3P7M049</accession>
<protein>
    <submittedName>
        <fullName evidence="2">Uncharacterized protein</fullName>
    </submittedName>
</protein>
<proteinExistence type="predicted"/>
<reference evidence="2 3" key="1">
    <citation type="submission" date="2018-11" db="EMBL/GenBank/DDBJ databases">
        <authorList>
            <consortium name="Pathogen Informatics"/>
        </authorList>
    </citation>
    <scope>NUCLEOTIDE SEQUENCE [LARGE SCALE GENOMIC DNA]</scope>
</reference>
<evidence type="ECO:0000256" key="1">
    <source>
        <dbReference type="SAM" id="MobiDB-lite"/>
    </source>
</evidence>
<feature type="non-terminal residue" evidence="2">
    <location>
        <position position="62"/>
    </location>
</feature>
<evidence type="ECO:0000313" key="2">
    <source>
        <dbReference type="EMBL" id="VDN16703.1"/>
    </source>
</evidence>
<sequence length="62" mass="6285">MIAQADPKRAGGRGGGPTQMEVVSSNFLDFAGSMSGQGSCDFILMESTEAAAAAPTTMAKTE</sequence>
<evidence type="ECO:0000313" key="3">
    <source>
        <dbReference type="Proteomes" id="UP000281553"/>
    </source>
</evidence>
<feature type="region of interest" description="Disordered" evidence="1">
    <location>
        <begin position="1"/>
        <end position="20"/>
    </location>
</feature>
<dbReference type="EMBL" id="UYRU01066777">
    <property type="protein sequence ID" value="VDN16703.1"/>
    <property type="molecule type" value="Genomic_DNA"/>
</dbReference>